<dbReference type="RefSeq" id="XP_007690280.1">
    <property type="nucleotide sequence ID" value="XM_007692090.1"/>
</dbReference>
<keyword evidence="3" id="KW-1185">Reference proteome</keyword>
<dbReference type="AlphaFoldDB" id="W6Z0N3"/>
<gene>
    <name evidence="2" type="ORF">COCMIDRAFT_101401</name>
</gene>
<evidence type="ECO:0000313" key="3">
    <source>
        <dbReference type="Proteomes" id="UP000054032"/>
    </source>
</evidence>
<feature type="compositionally biased region" description="Polar residues" evidence="1">
    <location>
        <begin position="1"/>
        <end position="14"/>
    </location>
</feature>
<evidence type="ECO:0000313" key="2">
    <source>
        <dbReference type="EMBL" id="EUC43223.1"/>
    </source>
</evidence>
<feature type="region of interest" description="Disordered" evidence="1">
    <location>
        <begin position="1"/>
        <end position="41"/>
    </location>
</feature>
<proteinExistence type="predicted"/>
<accession>W6Z0N3</accession>
<dbReference type="KEGG" id="bor:COCMIDRAFT_101401"/>
<reference evidence="2 3" key="1">
    <citation type="journal article" date="2013" name="PLoS Genet.">
        <title>Comparative genome structure, secondary metabolite, and effector coding capacity across Cochliobolus pathogens.</title>
        <authorList>
            <person name="Condon B.J."/>
            <person name="Leng Y."/>
            <person name="Wu D."/>
            <person name="Bushley K.E."/>
            <person name="Ohm R.A."/>
            <person name="Otillar R."/>
            <person name="Martin J."/>
            <person name="Schackwitz W."/>
            <person name="Grimwood J."/>
            <person name="MohdZainudin N."/>
            <person name="Xue C."/>
            <person name="Wang R."/>
            <person name="Manning V.A."/>
            <person name="Dhillon B."/>
            <person name="Tu Z.J."/>
            <person name="Steffenson B.J."/>
            <person name="Salamov A."/>
            <person name="Sun H."/>
            <person name="Lowry S."/>
            <person name="LaButti K."/>
            <person name="Han J."/>
            <person name="Copeland A."/>
            <person name="Lindquist E."/>
            <person name="Barry K."/>
            <person name="Schmutz J."/>
            <person name="Baker S.E."/>
            <person name="Ciuffetti L.M."/>
            <person name="Grigoriev I.V."/>
            <person name="Zhong S."/>
            <person name="Turgeon B.G."/>
        </authorList>
    </citation>
    <scope>NUCLEOTIDE SEQUENCE [LARGE SCALE GENOMIC DNA]</scope>
    <source>
        <strain evidence="2 3">ATCC 44560</strain>
    </source>
</reference>
<protein>
    <submittedName>
        <fullName evidence="2">Uncharacterized protein</fullName>
    </submittedName>
</protein>
<dbReference type="HOGENOM" id="CLU_1481730_0_0_1"/>
<dbReference type="OrthoDB" id="3694476at2759"/>
<evidence type="ECO:0000256" key="1">
    <source>
        <dbReference type="SAM" id="MobiDB-lite"/>
    </source>
</evidence>
<organism evidence="2 3">
    <name type="scientific">Bipolaris oryzae ATCC 44560</name>
    <dbReference type="NCBI Taxonomy" id="930090"/>
    <lineage>
        <taxon>Eukaryota</taxon>
        <taxon>Fungi</taxon>
        <taxon>Dikarya</taxon>
        <taxon>Ascomycota</taxon>
        <taxon>Pezizomycotina</taxon>
        <taxon>Dothideomycetes</taxon>
        <taxon>Pleosporomycetidae</taxon>
        <taxon>Pleosporales</taxon>
        <taxon>Pleosporineae</taxon>
        <taxon>Pleosporaceae</taxon>
        <taxon>Bipolaris</taxon>
    </lineage>
</organism>
<feature type="region of interest" description="Disordered" evidence="1">
    <location>
        <begin position="145"/>
        <end position="177"/>
    </location>
</feature>
<dbReference type="EMBL" id="KI964036">
    <property type="protein sequence ID" value="EUC43223.1"/>
    <property type="molecule type" value="Genomic_DNA"/>
</dbReference>
<feature type="compositionally biased region" description="Low complexity" evidence="1">
    <location>
        <begin position="15"/>
        <end position="33"/>
    </location>
</feature>
<dbReference type="Proteomes" id="UP000054032">
    <property type="component" value="Unassembled WGS sequence"/>
</dbReference>
<sequence length="177" mass="19901">MSFPTPASTATNSASPHTQQPQQLLQSQHPQQPKQEDSPRFKPLASITEVPSLACTSTRPFTIAELEKTPPFFFTFPTTVKLKNHDSIQVTNATHMNELLFWYRFHSGEYSDAELKGLASKLDVGRATMRREEYDGGWVVDASLREGSGKEGKGEEEGRREEEVEMEVEIKEQAEGE</sequence>
<dbReference type="GeneID" id="19117867"/>
<name>W6Z0N3_COCMI</name>